<dbReference type="InterPro" id="IPR001279">
    <property type="entry name" value="Metallo-B-lactamas"/>
</dbReference>
<dbReference type="InterPro" id="IPR033753">
    <property type="entry name" value="GCV_H/Fam206"/>
</dbReference>
<gene>
    <name evidence="15" type="ORF">TIFTF001_008234</name>
</gene>
<dbReference type="SUPFAM" id="SSF51230">
    <property type="entry name" value="Single hybrid motif"/>
    <property type="match status" value="1"/>
</dbReference>
<feature type="region of interest" description="Disordered" evidence="13">
    <location>
        <begin position="550"/>
        <end position="619"/>
    </location>
</feature>
<keyword evidence="10" id="KW-0234">DNA repair</keyword>
<evidence type="ECO:0000259" key="14">
    <source>
        <dbReference type="PROSITE" id="PS50968"/>
    </source>
</evidence>
<dbReference type="GO" id="GO:0019464">
    <property type="term" value="P:glycine decarboxylation via glycine cleavage system"/>
    <property type="evidence" value="ECO:0007669"/>
    <property type="project" value="InterPro"/>
</dbReference>
<evidence type="ECO:0000256" key="7">
    <source>
        <dbReference type="ARBA" id="ARBA00022823"/>
    </source>
</evidence>
<dbReference type="Pfam" id="PF01597">
    <property type="entry name" value="GCV_H"/>
    <property type="match status" value="1"/>
</dbReference>
<evidence type="ECO:0000256" key="9">
    <source>
        <dbReference type="ARBA" id="ARBA00023128"/>
    </source>
</evidence>
<dbReference type="GO" id="GO:0005739">
    <property type="term" value="C:mitochondrion"/>
    <property type="evidence" value="ECO:0007669"/>
    <property type="project" value="UniProtKB-SubCell"/>
</dbReference>
<comment type="cofactor">
    <cofactor evidence="1">
        <name>(R)-lipoate</name>
        <dbReference type="ChEBI" id="CHEBI:83088"/>
    </cofactor>
</comment>
<dbReference type="SMART" id="SM00849">
    <property type="entry name" value="Lactamase_B"/>
    <property type="match status" value="1"/>
</dbReference>
<reference evidence="15" key="1">
    <citation type="submission" date="2023-07" db="EMBL/GenBank/DDBJ databases">
        <title>draft genome sequence of fig (Ficus carica).</title>
        <authorList>
            <person name="Takahashi T."/>
            <person name="Nishimura K."/>
        </authorList>
    </citation>
    <scope>NUCLEOTIDE SEQUENCE</scope>
</reference>
<dbReference type="InterPro" id="IPR011084">
    <property type="entry name" value="DRMBL"/>
</dbReference>
<dbReference type="FunFam" id="3.40.50.12650:FF:000005">
    <property type="entry name" value="DNA repair metallo-beta-lactamase family protein"/>
    <property type="match status" value="1"/>
</dbReference>
<dbReference type="GO" id="GO:0036297">
    <property type="term" value="P:interstrand cross-link repair"/>
    <property type="evidence" value="ECO:0007669"/>
    <property type="project" value="TreeGrafter"/>
</dbReference>
<comment type="similarity">
    <text evidence="4">Belongs to the GcvH family.</text>
</comment>
<evidence type="ECO:0000313" key="16">
    <source>
        <dbReference type="Proteomes" id="UP001187192"/>
    </source>
</evidence>
<comment type="subcellular location">
    <subcellularLocation>
        <location evidence="3">Mitochondrion</location>
    </subcellularLocation>
    <subcellularLocation>
        <location evidence="2">Nucleus</location>
    </subcellularLocation>
</comment>
<comment type="similarity">
    <text evidence="5">Belongs to the DNA repair metallo-beta-lactamase (DRMBL) family.</text>
</comment>
<dbReference type="Gene3D" id="3.40.50.12650">
    <property type="match status" value="1"/>
</dbReference>
<dbReference type="FunFam" id="3.60.15.10:FF:000039">
    <property type="entry name" value="DNA repair metallo-beta-lactamase family protein"/>
    <property type="match status" value="1"/>
</dbReference>
<dbReference type="InterPro" id="IPR011053">
    <property type="entry name" value="Single_hybrid_motif"/>
</dbReference>
<feature type="compositionally biased region" description="Basic and acidic residues" evidence="13">
    <location>
        <begin position="550"/>
        <end position="562"/>
    </location>
</feature>
<dbReference type="EMBL" id="BTGU01000009">
    <property type="protein sequence ID" value="GMN38997.1"/>
    <property type="molecule type" value="Genomic_DNA"/>
</dbReference>
<comment type="caution">
    <text evidence="15">The sequence shown here is derived from an EMBL/GenBank/DDBJ whole genome shotgun (WGS) entry which is preliminary data.</text>
</comment>
<evidence type="ECO:0000256" key="4">
    <source>
        <dbReference type="ARBA" id="ARBA00009249"/>
    </source>
</evidence>
<dbReference type="Pfam" id="PF07522">
    <property type="entry name" value="DRMBL"/>
    <property type="match status" value="1"/>
</dbReference>
<evidence type="ECO:0000256" key="5">
    <source>
        <dbReference type="ARBA" id="ARBA00010304"/>
    </source>
</evidence>
<feature type="modified residue" description="N6-lipoyllysine" evidence="12">
    <location>
        <position position="87"/>
    </location>
</feature>
<dbReference type="PANTHER" id="PTHR23240:SF31">
    <property type="entry name" value="DNA REPAIR METALLO-BETA-LACTAMASE FAMILY PROTEIN"/>
    <property type="match status" value="1"/>
</dbReference>
<dbReference type="InterPro" id="IPR000089">
    <property type="entry name" value="Biotin_lipoyl"/>
</dbReference>
<dbReference type="GO" id="GO:0035312">
    <property type="term" value="F:5'-3' DNA exonuclease activity"/>
    <property type="evidence" value="ECO:0007669"/>
    <property type="project" value="TreeGrafter"/>
</dbReference>
<keyword evidence="11" id="KW-0539">Nucleus</keyword>
<evidence type="ECO:0000256" key="11">
    <source>
        <dbReference type="ARBA" id="ARBA00023242"/>
    </source>
</evidence>
<keyword evidence="6" id="KW-0227">DNA damage</keyword>
<dbReference type="PROSITE" id="PS50968">
    <property type="entry name" value="BIOTINYL_LIPOYL"/>
    <property type="match status" value="1"/>
</dbReference>
<evidence type="ECO:0000256" key="10">
    <source>
        <dbReference type="ARBA" id="ARBA00023204"/>
    </source>
</evidence>
<proteinExistence type="inferred from homology"/>
<keyword evidence="9" id="KW-0496">Mitochondrion</keyword>
<organism evidence="15 16">
    <name type="scientific">Ficus carica</name>
    <name type="common">Common fig</name>
    <dbReference type="NCBI Taxonomy" id="3494"/>
    <lineage>
        <taxon>Eukaryota</taxon>
        <taxon>Viridiplantae</taxon>
        <taxon>Streptophyta</taxon>
        <taxon>Embryophyta</taxon>
        <taxon>Tracheophyta</taxon>
        <taxon>Spermatophyta</taxon>
        <taxon>Magnoliopsida</taxon>
        <taxon>eudicotyledons</taxon>
        <taxon>Gunneridae</taxon>
        <taxon>Pentapetalae</taxon>
        <taxon>rosids</taxon>
        <taxon>fabids</taxon>
        <taxon>Rosales</taxon>
        <taxon>Moraceae</taxon>
        <taxon>Ficeae</taxon>
        <taxon>Ficus</taxon>
    </lineage>
</organism>
<dbReference type="InterPro" id="IPR036866">
    <property type="entry name" value="RibonucZ/Hydroxyglut_hydro"/>
</dbReference>
<evidence type="ECO:0000256" key="2">
    <source>
        <dbReference type="ARBA" id="ARBA00004123"/>
    </source>
</evidence>
<evidence type="ECO:0000256" key="6">
    <source>
        <dbReference type="ARBA" id="ARBA00022763"/>
    </source>
</evidence>
<accession>A0AA88D2N9</accession>
<evidence type="ECO:0000313" key="15">
    <source>
        <dbReference type="EMBL" id="GMN38997.1"/>
    </source>
</evidence>
<dbReference type="PANTHER" id="PTHR23240">
    <property type="entry name" value="DNA CROSS-LINK REPAIR PROTEIN PSO2/SNM1-RELATED"/>
    <property type="match status" value="1"/>
</dbReference>
<sequence length="662" mass="74007">MASRLLWASRAASHLRISVFTRAFSSVVKDLKYADSHEWVKLEGNSATVGITDHAQDHLGDVVYVELPEVGKSVAKGDSFGAVESVKATSDVYSPVSGTVVEVNEELNSSPGLVNSRPYESGWIMKVEVSDAGETKKRHHFLTHAHRDHSSGIASHFSFPIYSTALTISLLLQQFPQLDESLFVRIEVGESVIVDDPDGSFKVTAFDANHCPGAVMFLFEGGFGNILHTGDCRLTPECLQNLPEKYLGKKGGKPGCPLDYVFLDCTFGKFSRMMPSKHAAIRQVINCIWKHPDAAVVYLTCDLLGQEDILAAVSRTFGSKIYVDKDANPGCFHALTLLVPEILSQDPSSRFHLFAGFPKLYERAYAMLVEAQANSKPEPLIIRPSAQWHACEGEGSENDRRIKPRMKEAIRDQFGVWHVCYSMHSSREELEWALQLLAPKWVISTTPSCMAMELDYVKKHCFTARMSPNDPLWKLLDITVDASSVEEVPEKSVNCSIVLEELSQRCNDSQLQPKKIVNSQKAHINLSPPRKRPPITLFGRARLGILECPQREQKKITNKDNGEPSQAVDNKLKRDSSHLDEETSDVNRPSVEKVSELRKEKPKEKQSEVLKDSSQSSIGSSKIFSEHLRKLYRSINVPIPQPLPSLVDLLKSTKRVRRESKF</sequence>
<evidence type="ECO:0000256" key="3">
    <source>
        <dbReference type="ARBA" id="ARBA00004173"/>
    </source>
</evidence>
<feature type="compositionally biased region" description="Basic and acidic residues" evidence="13">
    <location>
        <begin position="570"/>
        <end position="581"/>
    </location>
</feature>
<dbReference type="GO" id="GO:0003684">
    <property type="term" value="F:damaged DNA binding"/>
    <property type="evidence" value="ECO:0007669"/>
    <property type="project" value="TreeGrafter"/>
</dbReference>
<evidence type="ECO:0000256" key="1">
    <source>
        <dbReference type="ARBA" id="ARBA00001938"/>
    </source>
</evidence>
<dbReference type="Proteomes" id="UP001187192">
    <property type="component" value="Unassembled WGS sequence"/>
</dbReference>
<keyword evidence="7 12" id="KW-0450">Lipoyl</keyword>
<keyword evidence="8" id="KW-0809">Transit peptide</keyword>
<evidence type="ECO:0000256" key="13">
    <source>
        <dbReference type="SAM" id="MobiDB-lite"/>
    </source>
</evidence>
<dbReference type="NCBIfam" id="NF002270">
    <property type="entry name" value="PRK01202.1"/>
    <property type="match status" value="1"/>
</dbReference>
<dbReference type="Gene3D" id="2.40.50.100">
    <property type="match status" value="1"/>
</dbReference>
<keyword evidence="16" id="KW-1185">Reference proteome</keyword>
<dbReference type="AlphaFoldDB" id="A0AA88D2N9"/>
<protein>
    <recommendedName>
        <fullName evidence="14">Lipoyl-binding domain-containing protein</fullName>
    </recommendedName>
</protein>
<dbReference type="GO" id="GO:0005634">
    <property type="term" value="C:nucleus"/>
    <property type="evidence" value="ECO:0007669"/>
    <property type="project" value="UniProtKB-SubCell"/>
</dbReference>
<dbReference type="PROSITE" id="PS00189">
    <property type="entry name" value="LIPOYL"/>
    <property type="match status" value="1"/>
</dbReference>
<dbReference type="InterPro" id="IPR017453">
    <property type="entry name" value="GCV_H_sub"/>
</dbReference>
<dbReference type="NCBIfam" id="TIGR00527">
    <property type="entry name" value="gcvH"/>
    <property type="match status" value="1"/>
</dbReference>
<dbReference type="InterPro" id="IPR002930">
    <property type="entry name" value="GCV_H"/>
</dbReference>
<evidence type="ECO:0000256" key="8">
    <source>
        <dbReference type="ARBA" id="ARBA00022946"/>
    </source>
</evidence>
<evidence type="ECO:0000256" key="12">
    <source>
        <dbReference type="PIRSR" id="PIRSR617453-50"/>
    </source>
</evidence>
<dbReference type="HAMAP" id="MF_00272">
    <property type="entry name" value="GcvH"/>
    <property type="match status" value="1"/>
</dbReference>
<dbReference type="SUPFAM" id="SSF56281">
    <property type="entry name" value="Metallo-hydrolase/oxidoreductase"/>
    <property type="match status" value="1"/>
</dbReference>
<feature type="domain" description="Lipoyl-binding" evidence="14">
    <location>
        <begin position="46"/>
        <end position="128"/>
    </location>
</feature>
<dbReference type="GO" id="GO:0006303">
    <property type="term" value="P:double-strand break repair via nonhomologous end joining"/>
    <property type="evidence" value="ECO:0007669"/>
    <property type="project" value="TreeGrafter"/>
</dbReference>
<dbReference type="GO" id="GO:0005960">
    <property type="term" value="C:glycine cleavage complex"/>
    <property type="evidence" value="ECO:0007669"/>
    <property type="project" value="InterPro"/>
</dbReference>
<name>A0AA88D2N9_FICCA</name>
<dbReference type="CDD" id="cd06848">
    <property type="entry name" value="GCS_H"/>
    <property type="match status" value="1"/>
</dbReference>
<feature type="compositionally biased region" description="Basic and acidic residues" evidence="13">
    <location>
        <begin position="590"/>
        <end position="611"/>
    </location>
</feature>
<dbReference type="InterPro" id="IPR003016">
    <property type="entry name" value="2-oxoA_DH_lipoyl-BS"/>
</dbReference>